<evidence type="ECO:0000313" key="3">
    <source>
        <dbReference type="Proteomes" id="UP001176940"/>
    </source>
</evidence>
<keyword evidence="1" id="KW-1133">Transmembrane helix</keyword>
<name>A0ABN9L0B2_9NEOB</name>
<comment type="caution">
    <text evidence="2">The sequence shown here is derived from an EMBL/GenBank/DDBJ whole genome shotgun (WGS) entry which is preliminary data.</text>
</comment>
<dbReference type="SUPFAM" id="SSF81665">
    <property type="entry name" value="Calcium ATPase, transmembrane domain M"/>
    <property type="match status" value="1"/>
</dbReference>
<evidence type="ECO:0000313" key="2">
    <source>
        <dbReference type="EMBL" id="CAJ0926315.1"/>
    </source>
</evidence>
<dbReference type="Proteomes" id="UP001176940">
    <property type="component" value="Unassembled WGS sequence"/>
</dbReference>
<dbReference type="Gene3D" id="3.30.420.10">
    <property type="entry name" value="Ribonuclease H-like superfamily/Ribonuclease H"/>
    <property type="match status" value="1"/>
</dbReference>
<feature type="transmembrane region" description="Helical" evidence="1">
    <location>
        <begin position="212"/>
        <end position="238"/>
    </location>
</feature>
<keyword evidence="3" id="KW-1185">Reference proteome</keyword>
<feature type="transmembrane region" description="Helical" evidence="1">
    <location>
        <begin position="170"/>
        <end position="192"/>
    </location>
</feature>
<dbReference type="PANTHER" id="PTHR24092">
    <property type="entry name" value="PROBABLE PHOSPHOLIPID-TRANSPORTING ATPASE"/>
    <property type="match status" value="1"/>
</dbReference>
<dbReference type="EMBL" id="CAUEEQ010003925">
    <property type="protein sequence ID" value="CAJ0926315.1"/>
    <property type="molecule type" value="Genomic_DNA"/>
</dbReference>
<organism evidence="2 3">
    <name type="scientific">Ranitomeya imitator</name>
    <name type="common">mimic poison frog</name>
    <dbReference type="NCBI Taxonomy" id="111125"/>
    <lineage>
        <taxon>Eukaryota</taxon>
        <taxon>Metazoa</taxon>
        <taxon>Chordata</taxon>
        <taxon>Craniata</taxon>
        <taxon>Vertebrata</taxon>
        <taxon>Euteleostomi</taxon>
        <taxon>Amphibia</taxon>
        <taxon>Batrachia</taxon>
        <taxon>Anura</taxon>
        <taxon>Neobatrachia</taxon>
        <taxon>Hyloidea</taxon>
        <taxon>Dendrobatidae</taxon>
        <taxon>Dendrobatinae</taxon>
        <taxon>Ranitomeya</taxon>
    </lineage>
</organism>
<evidence type="ECO:0000256" key="1">
    <source>
        <dbReference type="SAM" id="Phobius"/>
    </source>
</evidence>
<dbReference type="InterPro" id="IPR023298">
    <property type="entry name" value="ATPase_P-typ_TM_dom_sf"/>
</dbReference>
<dbReference type="InterPro" id="IPR036397">
    <property type="entry name" value="RNaseH_sf"/>
</dbReference>
<keyword evidence="1" id="KW-0472">Membrane</keyword>
<protein>
    <submittedName>
        <fullName evidence="2">Uncharacterized protein</fullName>
    </submittedName>
</protein>
<reference evidence="2" key="1">
    <citation type="submission" date="2023-07" db="EMBL/GenBank/DDBJ databases">
        <authorList>
            <person name="Stuckert A."/>
        </authorList>
    </citation>
    <scope>NUCLEOTIDE SEQUENCE</scope>
</reference>
<keyword evidence="1" id="KW-0812">Transmembrane</keyword>
<dbReference type="PANTHER" id="PTHR24092:SF80">
    <property type="entry name" value="PHOSPHOLIPID-TRANSPORTING ATPASE IM-RELATED"/>
    <property type="match status" value="1"/>
</dbReference>
<sequence length="342" mass="38885">MQERSSDVLIALAGCSLHEKPLQASLLFAVKHDESRRPDNQIKFRTSSYDQRCHSGILIAAACQTQRDRYPGRCNVTDRCRSRWKVAQCEGEILSEPPNNKLDKFNGTLIWKDCKYSLNNSKMLLRGCVLRNTEWCFGMVVFAGPDTKLMQNSGKTKFKRTSIDRLMNTLVLWIFGFLVCMGIILAFGNSIWEHHVGSRFRVYLHWDELVDSAVFSGFLTFWSYIIILNTVVPISLYVRKDERMDFTYLVTTVKHGGRGVMDNDPKHTARLCKGYLTKKESDGVLHQMTWPPQSPDLNPIEMVWASSAVMLNSEGAMTWLVRALCLNVSAEDAEDGAAPERS</sequence>
<accession>A0ABN9L0B2</accession>
<proteinExistence type="predicted"/>
<gene>
    <name evidence="2" type="ORF">RIMI_LOCUS2741141</name>
</gene>